<dbReference type="AlphaFoldDB" id="F0Y6Q5"/>
<dbReference type="InParanoid" id="F0Y6Q5"/>
<feature type="non-terminal residue" evidence="5">
    <location>
        <position position="1"/>
    </location>
</feature>
<dbReference type="RefSeq" id="XP_009036184.1">
    <property type="nucleotide sequence ID" value="XM_009037936.1"/>
</dbReference>
<keyword evidence="3" id="KW-0966">Cell projection</keyword>
<gene>
    <name evidence="5" type="ORF">AURANDRAFT_25489</name>
</gene>
<dbReference type="EMBL" id="GL833126">
    <property type="protein sequence ID" value="EGB09059.1"/>
    <property type="molecule type" value="Genomic_DNA"/>
</dbReference>
<dbReference type="GO" id="GO:0097730">
    <property type="term" value="C:non-motile cilium"/>
    <property type="evidence" value="ECO:0007669"/>
    <property type="project" value="TreeGrafter"/>
</dbReference>
<dbReference type="OrthoDB" id="10254896at2759"/>
<dbReference type="InterPro" id="IPR028172">
    <property type="entry name" value="FT20"/>
</dbReference>
<dbReference type="Pfam" id="PF14931">
    <property type="entry name" value="IFT20"/>
    <property type="match status" value="1"/>
</dbReference>
<keyword evidence="2 4" id="KW-0175">Coiled coil</keyword>
<dbReference type="GO" id="GO:0005737">
    <property type="term" value="C:cytoplasm"/>
    <property type="evidence" value="ECO:0007669"/>
    <property type="project" value="TreeGrafter"/>
</dbReference>
<sequence>VTFDDKYRIRVLDVEKYAHTEELSEASGSFVASAAPAPEFSQLITGIVEVLDSNAQRIEKAKLKAIGMRNRVLSERENRDQHRRALQAMIAEKTAELERYQTQHQSLSQVEAEQRALVDKLGNSEV</sequence>
<proteinExistence type="predicted"/>
<protein>
    <submittedName>
        <fullName evidence="5">Uncharacterized protein</fullName>
    </submittedName>
</protein>
<dbReference type="GeneID" id="20220058"/>
<dbReference type="GO" id="GO:0061512">
    <property type="term" value="P:protein localization to cilium"/>
    <property type="evidence" value="ECO:0007669"/>
    <property type="project" value="TreeGrafter"/>
</dbReference>
<dbReference type="eggNOG" id="ENOG502RYYR">
    <property type="taxonomic scope" value="Eukaryota"/>
</dbReference>
<dbReference type="GO" id="GO:0060271">
    <property type="term" value="P:cilium assembly"/>
    <property type="evidence" value="ECO:0007669"/>
    <property type="project" value="TreeGrafter"/>
</dbReference>
<dbReference type="GO" id="GO:0097546">
    <property type="term" value="C:ciliary base"/>
    <property type="evidence" value="ECO:0007669"/>
    <property type="project" value="TreeGrafter"/>
</dbReference>
<feature type="coiled-coil region" evidence="4">
    <location>
        <begin position="83"/>
        <end position="110"/>
    </location>
</feature>
<evidence type="ECO:0000256" key="2">
    <source>
        <dbReference type="ARBA" id="ARBA00023054"/>
    </source>
</evidence>
<comment type="subcellular location">
    <subcellularLocation>
        <location evidence="1">Cell projection</location>
        <location evidence="1">Cilium</location>
    </subcellularLocation>
</comment>
<evidence type="ECO:0000313" key="5">
    <source>
        <dbReference type="EMBL" id="EGB09059.1"/>
    </source>
</evidence>
<name>F0Y6Q5_AURAN</name>
<dbReference type="GO" id="GO:0036064">
    <property type="term" value="C:ciliary basal body"/>
    <property type="evidence" value="ECO:0007669"/>
    <property type="project" value="TreeGrafter"/>
</dbReference>
<dbReference type="KEGG" id="aaf:AURANDRAFT_25489"/>
<evidence type="ECO:0000256" key="4">
    <source>
        <dbReference type="SAM" id="Coils"/>
    </source>
</evidence>
<organism evidence="6">
    <name type="scientific">Aureococcus anophagefferens</name>
    <name type="common">Harmful bloom alga</name>
    <dbReference type="NCBI Taxonomy" id="44056"/>
    <lineage>
        <taxon>Eukaryota</taxon>
        <taxon>Sar</taxon>
        <taxon>Stramenopiles</taxon>
        <taxon>Ochrophyta</taxon>
        <taxon>Pelagophyceae</taxon>
        <taxon>Pelagomonadales</taxon>
        <taxon>Pelagomonadaceae</taxon>
        <taxon>Aureococcus</taxon>
    </lineage>
</organism>
<reference evidence="5 6" key="1">
    <citation type="journal article" date="2011" name="Proc. Natl. Acad. Sci. U.S.A.">
        <title>Niche of harmful alga Aureococcus anophagefferens revealed through ecogenomics.</title>
        <authorList>
            <person name="Gobler C.J."/>
            <person name="Berry D.L."/>
            <person name="Dyhrman S.T."/>
            <person name="Wilhelm S.W."/>
            <person name="Salamov A."/>
            <person name="Lobanov A.V."/>
            <person name="Zhang Y."/>
            <person name="Collier J.L."/>
            <person name="Wurch L.L."/>
            <person name="Kustka A.B."/>
            <person name="Dill B.D."/>
            <person name="Shah M."/>
            <person name="VerBerkmoes N.C."/>
            <person name="Kuo A."/>
            <person name="Terry A."/>
            <person name="Pangilinan J."/>
            <person name="Lindquist E.A."/>
            <person name="Lucas S."/>
            <person name="Paulsen I.T."/>
            <person name="Hattenrath-Lehmann T.K."/>
            <person name="Talmage S.C."/>
            <person name="Walker E.A."/>
            <person name="Koch F."/>
            <person name="Burson A.M."/>
            <person name="Marcoval M.A."/>
            <person name="Tang Y.Z."/>
            <person name="Lecleir G.R."/>
            <person name="Coyne K.J."/>
            <person name="Berg G.M."/>
            <person name="Bertrand E.M."/>
            <person name="Saito M.A."/>
            <person name="Gladyshev V.N."/>
            <person name="Grigoriev I.V."/>
        </authorList>
    </citation>
    <scope>NUCLEOTIDE SEQUENCE [LARGE SCALE GENOMIC DNA]</scope>
    <source>
        <strain evidence="6">CCMP 1984</strain>
    </source>
</reference>
<keyword evidence="6" id="KW-1185">Reference proteome</keyword>
<dbReference type="Proteomes" id="UP000002729">
    <property type="component" value="Unassembled WGS sequence"/>
</dbReference>
<dbReference type="PANTHER" id="PTHR31978">
    <property type="entry name" value="INTRAFLAGELLAR TRANSPORT PROTEIN 20 HOMOLOG"/>
    <property type="match status" value="1"/>
</dbReference>
<accession>F0Y6Q5</accession>
<dbReference type="OMA" id="TMAKQRQ"/>
<dbReference type="GO" id="GO:0030990">
    <property type="term" value="C:intraciliary transport particle"/>
    <property type="evidence" value="ECO:0007669"/>
    <property type="project" value="TreeGrafter"/>
</dbReference>
<evidence type="ECO:0000313" key="6">
    <source>
        <dbReference type="Proteomes" id="UP000002729"/>
    </source>
</evidence>
<evidence type="ECO:0000256" key="1">
    <source>
        <dbReference type="ARBA" id="ARBA00004138"/>
    </source>
</evidence>
<dbReference type="PANTHER" id="PTHR31978:SF1">
    <property type="entry name" value="INTRAFLAGELLAR TRANSPORT PROTEIN 20 HOMOLOG"/>
    <property type="match status" value="1"/>
</dbReference>
<evidence type="ECO:0000256" key="3">
    <source>
        <dbReference type="ARBA" id="ARBA00023273"/>
    </source>
</evidence>